<organism evidence="4 5">
    <name type="scientific">Desulfohalobium retbaense (strain ATCC 49708 / DSM 5692 / JCM 16813 / HR100)</name>
    <dbReference type="NCBI Taxonomy" id="485915"/>
    <lineage>
        <taxon>Bacteria</taxon>
        <taxon>Pseudomonadati</taxon>
        <taxon>Thermodesulfobacteriota</taxon>
        <taxon>Desulfovibrionia</taxon>
        <taxon>Desulfovibrionales</taxon>
        <taxon>Desulfohalobiaceae</taxon>
        <taxon>Desulfohalobium</taxon>
    </lineage>
</organism>
<evidence type="ECO:0000256" key="1">
    <source>
        <dbReference type="ARBA" id="ARBA00012528"/>
    </source>
</evidence>
<dbReference type="NCBIfam" id="TIGR00254">
    <property type="entry name" value="GGDEF"/>
    <property type="match status" value="1"/>
</dbReference>
<evidence type="ECO:0000313" key="5">
    <source>
        <dbReference type="Proteomes" id="UP000001052"/>
    </source>
</evidence>
<reference evidence="4 5" key="2">
    <citation type="journal article" date="2010" name="Stand. Genomic Sci.">
        <title>Complete genome sequence of Desulfohalobium retbaense type strain (HR(100)).</title>
        <authorList>
            <person name="Spring S."/>
            <person name="Nolan M."/>
            <person name="Lapidus A."/>
            <person name="Glavina Del Rio T."/>
            <person name="Copeland A."/>
            <person name="Tice H."/>
            <person name="Cheng J.F."/>
            <person name="Lucas S."/>
            <person name="Land M."/>
            <person name="Chen F."/>
            <person name="Bruce D."/>
            <person name="Goodwin L."/>
            <person name="Pitluck S."/>
            <person name="Ivanova N."/>
            <person name="Mavromatis K."/>
            <person name="Mikhailova N."/>
            <person name="Pati A."/>
            <person name="Chen A."/>
            <person name="Palaniappan K."/>
            <person name="Hauser L."/>
            <person name="Chang Y.J."/>
            <person name="Jeffries C.D."/>
            <person name="Munk C."/>
            <person name="Kiss H."/>
            <person name="Chain P."/>
            <person name="Han C."/>
            <person name="Brettin T."/>
            <person name="Detter J.C."/>
            <person name="Schuler E."/>
            <person name="Goker M."/>
            <person name="Rohde M."/>
            <person name="Bristow J."/>
            <person name="Eisen J.A."/>
            <person name="Markowitz V."/>
            <person name="Hugenholtz P."/>
            <person name="Kyrpides N.C."/>
            <person name="Klenk H.P."/>
        </authorList>
    </citation>
    <scope>NUCLEOTIDE SEQUENCE [LARGE SCALE GENOMIC DNA]</scope>
    <source>
        <strain evidence="4 5">DSM 5692</strain>
    </source>
</reference>
<accession>C8X3T4</accession>
<dbReference type="GO" id="GO:0005886">
    <property type="term" value="C:plasma membrane"/>
    <property type="evidence" value="ECO:0007669"/>
    <property type="project" value="TreeGrafter"/>
</dbReference>
<evidence type="ECO:0000259" key="3">
    <source>
        <dbReference type="PROSITE" id="PS50887"/>
    </source>
</evidence>
<reference evidence="5" key="1">
    <citation type="submission" date="2009-09" db="EMBL/GenBank/DDBJ databases">
        <title>The complete chromosome of Desulfohalobium retbaense DSM 5692.</title>
        <authorList>
            <consortium name="US DOE Joint Genome Institute (JGI-PGF)"/>
            <person name="Lucas S."/>
            <person name="Copeland A."/>
            <person name="Lapidus A."/>
            <person name="Glavina del Rio T."/>
            <person name="Dalin E."/>
            <person name="Tice H."/>
            <person name="Bruce D."/>
            <person name="Goodwin L."/>
            <person name="Pitluck S."/>
            <person name="Kyrpides N."/>
            <person name="Mavromatis K."/>
            <person name="Ivanova N."/>
            <person name="Mikhailova N."/>
            <person name="Munk A.C."/>
            <person name="Brettin T."/>
            <person name="Detter J.C."/>
            <person name="Han C."/>
            <person name="Tapia R."/>
            <person name="Larimer F."/>
            <person name="Land M."/>
            <person name="Hauser L."/>
            <person name="Markowitz V."/>
            <person name="Cheng J.-F."/>
            <person name="Hugenholtz P."/>
            <person name="Woyke T."/>
            <person name="Wu D."/>
            <person name="Spring S."/>
            <person name="Klenk H.-P."/>
            <person name="Eisen J.A."/>
        </authorList>
    </citation>
    <scope>NUCLEOTIDE SEQUENCE [LARGE SCALE GENOMIC DNA]</scope>
    <source>
        <strain evidence="5">DSM 5692</strain>
    </source>
</reference>
<dbReference type="EC" id="2.7.7.65" evidence="1"/>
<dbReference type="KEGG" id="drt:Dret_1797"/>
<dbReference type="Pfam" id="PF00990">
    <property type="entry name" value="GGDEF"/>
    <property type="match status" value="1"/>
</dbReference>
<dbReference type="InterPro" id="IPR050469">
    <property type="entry name" value="Diguanylate_Cyclase"/>
</dbReference>
<dbReference type="InterPro" id="IPR000160">
    <property type="entry name" value="GGDEF_dom"/>
</dbReference>
<dbReference type="eggNOG" id="COG2199">
    <property type="taxonomic scope" value="Bacteria"/>
</dbReference>
<dbReference type="GO" id="GO:0052621">
    <property type="term" value="F:diguanylate cyclase activity"/>
    <property type="evidence" value="ECO:0007669"/>
    <property type="project" value="UniProtKB-EC"/>
</dbReference>
<dbReference type="RefSeq" id="WP_015752224.1">
    <property type="nucleotide sequence ID" value="NC_013223.1"/>
</dbReference>
<sequence length="324" mass="36923">MMDVPPNAPKTDLDEAFQQFLAVQEAFPDPILVVNEDGVYEAVMGGQARGLYDSGHNLVGHAMHDVLPQEKADWFLQVVRQALNEHELQIVEYALSPDEVIDSPSDGPEHAQWFEGRVYPIHRPAGQKQAVVWVVLNMTKRKKLFEELQAQSERDALTGVYNRLAFTRYFDQYKYNAQRYRRPLSLLVLDLDEFKGLNDRFGHAAGDVVLQSLAEALRSRLRQTDILARLGGDEFAILLPETPYGAAVELMGRLRKALNAMIVPFESEEIPVRVSLGVSTLSLTDKEFEELFARADANMYKHKRIRQKKEHQFPRSAVPTYEIE</sequence>
<dbReference type="OrthoDB" id="9812260at2"/>
<dbReference type="Gene3D" id="3.30.70.270">
    <property type="match status" value="1"/>
</dbReference>
<dbReference type="PROSITE" id="PS50887">
    <property type="entry name" value="GGDEF"/>
    <property type="match status" value="1"/>
</dbReference>
<dbReference type="InterPro" id="IPR029787">
    <property type="entry name" value="Nucleotide_cyclase"/>
</dbReference>
<dbReference type="CDD" id="cd01949">
    <property type="entry name" value="GGDEF"/>
    <property type="match status" value="1"/>
</dbReference>
<dbReference type="AlphaFoldDB" id="C8X3T4"/>
<dbReference type="SUPFAM" id="SSF55785">
    <property type="entry name" value="PYP-like sensor domain (PAS domain)"/>
    <property type="match status" value="1"/>
</dbReference>
<dbReference type="SUPFAM" id="SSF55073">
    <property type="entry name" value="Nucleotide cyclase"/>
    <property type="match status" value="1"/>
</dbReference>
<proteinExistence type="predicted"/>
<dbReference type="HOGENOM" id="CLU_000445_11_4_7"/>
<protein>
    <recommendedName>
        <fullName evidence="1">diguanylate cyclase</fullName>
        <ecNumber evidence="1">2.7.7.65</ecNumber>
    </recommendedName>
</protein>
<dbReference type="InterPro" id="IPR035965">
    <property type="entry name" value="PAS-like_dom_sf"/>
</dbReference>
<dbReference type="GO" id="GO:0043709">
    <property type="term" value="P:cell adhesion involved in single-species biofilm formation"/>
    <property type="evidence" value="ECO:0007669"/>
    <property type="project" value="TreeGrafter"/>
</dbReference>
<dbReference type="Proteomes" id="UP000001052">
    <property type="component" value="Chromosome"/>
</dbReference>
<dbReference type="PANTHER" id="PTHR45138">
    <property type="entry name" value="REGULATORY COMPONENTS OF SENSORY TRANSDUCTION SYSTEM"/>
    <property type="match status" value="1"/>
</dbReference>
<dbReference type="PANTHER" id="PTHR45138:SF9">
    <property type="entry name" value="DIGUANYLATE CYCLASE DGCM-RELATED"/>
    <property type="match status" value="1"/>
</dbReference>
<feature type="domain" description="GGDEF" evidence="3">
    <location>
        <begin position="182"/>
        <end position="315"/>
    </location>
</feature>
<comment type="catalytic activity">
    <reaction evidence="2">
        <text>2 GTP = 3',3'-c-di-GMP + 2 diphosphate</text>
        <dbReference type="Rhea" id="RHEA:24898"/>
        <dbReference type="ChEBI" id="CHEBI:33019"/>
        <dbReference type="ChEBI" id="CHEBI:37565"/>
        <dbReference type="ChEBI" id="CHEBI:58805"/>
        <dbReference type="EC" id="2.7.7.65"/>
    </reaction>
</comment>
<gene>
    <name evidence="4" type="ordered locus">Dret_1797</name>
</gene>
<dbReference type="GO" id="GO:1902201">
    <property type="term" value="P:negative regulation of bacterial-type flagellum-dependent cell motility"/>
    <property type="evidence" value="ECO:0007669"/>
    <property type="project" value="TreeGrafter"/>
</dbReference>
<dbReference type="Pfam" id="PF08448">
    <property type="entry name" value="PAS_4"/>
    <property type="match status" value="1"/>
</dbReference>
<evidence type="ECO:0000256" key="2">
    <source>
        <dbReference type="ARBA" id="ARBA00034247"/>
    </source>
</evidence>
<dbReference type="InterPro" id="IPR013656">
    <property type="entry name" value="PAS_4"/>
</dbReference>
<dbReference type="STRING" id="485915.Dret_1797"/>
<evidence type="ECO:0000313" key="4">
    <source>
        <dbReference type="EMBL" id="ACV69081.1"/>
    </source>
</evidence>
<name>C8X3T4_DESRD</name>
<keyword evidence="5" id="KW-1185">Reference proteome</keyword>
<dbReference type="InterPro" id="IPR043128">
    <property type="entry name" value="Rev_trsase/Diguanyl_cyclase"/>
</dbReference>
<dbReference type="Gene3D" id="3.30.450.20">
    <property type="entry name" value="PAS domain"/>
    <property type="match status" value="1"/>
</dbReference>
<dbReference type="FunFam" id="3.30.70.270:FF:000001">
    <property type="entry name" value="Diguanylate cyclase domain protein"/>
    <property type="match status" value="1"/>
</dbReference>
<dbReference type="EMBL" id="CP001734">
    <property type="protein sequence ID" value="ACV69081.1"/>
    <property type="molecule type" value="Genomic_DNA"/>
</dbReference>
<dbReference type="SMART" id="SM00267">
    <property type="entry name" value="GGDEF"/>
    <property type="match status" value="1"/>
</dbReference>